<dbReference type="GO" id="GO:0055028">
    <property type="term" value="C:cortical microtubule"/>
    <property type="evidence" value="ECO:0000318"/>
    <property type="project" value="GO_Central"/>
</dbReference>
<feature type="compositionally biased region" description="Polar residues" evidence="1">
    <location>
        <begin position="148"/>
        <end position="163"/>
    </location>
</feature>
<protein>
    <submittedName>
        <fullName evidence="2">Uncharacterized protein</fullName>
    </submittedName>
</protein>
<feature type="compositionally biased region" description="Low complexity" evidence="1">
    <location>
        <begin position="352"/>
        <end position="369"/>
    </location>
</feature>
<name>A0A0K9P6Q2_ZOSMR</name>
<feature type="region of interest" description="Disordered" evidence="1">
    <location>
        <begin position="147"/>
        <end position="371"/>
    </location>
</feature>
<evidence type="ECO:0000313" key="3">
    <source>
        <dbReference type="Proteomes" id="UP000036987"/>
    </source>
</evidence>
<dbReference type="STRING" id="29655.A0A0K9P6Q2"/>
<feature type="region of interest" description="Disordered" evidence="1">
    <location>
        <begin position="386"/>
        <end position="445"/>
    </location>
</feature>
<evidence type="ECO:0000256" key="1">
    <source>
        <dbReference type="SAM" id="MobiDB-lite"/>
    </source>
</evidence>
<keyword evidence="3" id="KW-1185">Reference proteome</keyword>
<dbReference type="PANTHER" id="PTHR31949">
    <property type="entry name" value="GASTRIC MUCIN-LIKE PROTEIN"/>
    <property type="match status" value="1"/>
</dbReference>
<dbReference type="EMBL" id="LFYR01001195">
    <property type="protein sequence ID" value="KMZ63875.1"/>
    <property type="molecule type" value="Genomic_DNA"/>
</dbReference>
<dbReference type="OrthoDB" id="1927217at2759"/>
<gene>
    <name evidence="2" type="ORF">ZOSMA_391G00060</name>
</gene>
<feature type="compositionally biased region" description="Low complexity" evidence="1">
    <location>
        <begin position="286"/>
        <end position="306"/>
    </location>
</feature>
<reference evidence="3" key="1">
    <citation type="journal article" date="2016" name="Nature">
        <title>The genome of the seagrass Zostera marina reveals angiosperm adaptation to the sea.</title>
        <authorList>
            <person name="Olsen J.L."/>
            <person name="Rouze P."/>
            <person name="Verhelst B."/>
            <person name="Lin Y.-C."/>
            <person name="Bayer T."/>
            <person name="Collen J."/>
            <person name="Dattolo E."/>
            <person name="De Paoli E."/>
            <person name="Dittami S."/>
            <person name="Maumus F."/>
            <person name="Michel G."/>
            <person name="Kersting A."/>
            <person name="Lauritano C."/>
            <person name="Lohaus R."/>
            <person name="Toepel M."/>
            <person name="Tonon T."/>
            <person name="Vanneste K."/>
            <person name="Amirebrahimi M."/>
            <person name="Brakel J."/>
            <person name="Bostroem C."/>
            <person name="Chovatia M."/>
            <person name="Grimwood J."/>
            <person name="Jenkins J.W."/>
            <person name="Jueterbock A."/>
            <person name="Mraz A."/>
            <person name="Stam W.T."/>
            <person name="Tice H."/>
            <person name="Bornberg-Bauer E."/>
            <person name="Green P.J."/>
            <person name="Pearson G.A."/>
            <person name="Procaccini G."/>
            <person name="Duarte C.M."/>
            <person name="Schmutz J."/>
            <person name="Reusch T.B.H."/>
            <person name="Van de Peer Y."/>
        </authorList>
    </citation>
    <scope>NUCLEOTIDE SEQUENCE [LARGE SCALE GENOMIC DNA]</scope>
    <source>
        <strain evidence="3">cv. Finnish</strain>
    </source>
</reference>
<sequence length="634" mass="67691">MNKRETLGGGVRNDAPGSASVITQYRRSRVGAAVGTKDVRGGSGEELDLFSRNRRSVPASSDEDSDGQIGRPKLASMPPESTKVLKSGVDDILSAVDMGKHDYDWLLTPPGTPLAPLMNARDHEQSPAPPIITSSLAKPVAPVKASRFSVSQAENGHSTKPARSSSLTRPSVSSGYSGHFSSNIKTSALNTSMSSVTSYSHRPSTPTRRSTPASTTTRQASSVPASRASSRPSTPSKIRPSQSSSMGRVPTSTDRPRPSHASRPSTPNTRPQISVNLNSSASSIATRPISRPSTPTRRTVTHSTPTAPTASKRPSTPVRSPAPARPSTPTRQPATSTSIPARSTSAGRVPVSNGRNSGPSSRPSSPSPRLRTPVQSIALTGFALNAPPNLRTKLPERPLSAGRIRPGVGVSTGRANMNSDASAPINSTRRKSSPIVSRGRLPDNSLKNHMQINGHEATPPETQKVLDGTIRKLSKPATTTETTGFGRNISKKSLDMALRHMDIRQGIRGASLFPQSIRSSATSKGRPGRMSDPVTPFSRNGTDTENNDCGISISGSYNGAISENDNSVLAMSPERDIMKRTTAPDIYESTRYDTILMKEDSKNMNWLHSIEDKSDQSLVFDHRFEPLPEPFAFP</sequence>
<feature type="region of interest" description="Disordered" evidence="1">
    <location>
        <begin position="1"/>
        <end position="83"/>
    </location>
</feature>
<accession>A0A0K9P6Q2</accession>
<feature type="compositionally biased region" description="Polar residues" evidence="1">
    <location>
        <begin position="537"/>
        <end position="551"/>
    </location>
</feature>
<organism evidence="2 3">
    <name type="scientific">Zostera marina</name>
    <name type="common">Eelgrass</name>
    <dbReference type="NCBI Taxonomy" id="29655"/>
    <lineage>
        <taxon>Eukaryota</taxon>
        <taxon>Viridiplantae</taxon>
        <taxon>Streptophyta</taxon>
        <taxon>Embryophyta</taxon>
        <taxon>Tracheophyta</taxon>
        <taxon>Spermatophyta</taxon>
        <taxon>Magnoliopsida</taxon>
        <taxon>Liliopsida</taxon>
        <taxon>Zosteraceae</taxon>
        <taxon>Zostera</taxon>
    </lineage>
</organism>
<dbReference type="PANTHER" id="PTHR31949:SF2">
    <property type="entry name" value="OS05G0480600 PROTEIN"/>
    <property type="match status" value="1"/>
</dbReference>
<feature type="compositionally biased region" description="Polar residues" evidence="1">
    <location>
        <begin position="307"/>
        <end position="318"/>
    </location>
</feature>
<feature type="compositionally biased region" description="Polar residues" evidence="1">
    <location>
        <begin position="183"/>
        <end position="196"/>
    </location>
</feature>
<dbReference type="Proteomes" id="UP000036987">
    <property type="component" value="Unassembled WGS sequence"/>
</dbReference>
<feature type="compositionally biased region" description="Polar residues" evidence="1">
    <location>
        <begin position="239"/>
        <end position="253"/>
    </location>
</feature>
<feature type="compositionally biased region" description="Polar residues" evidence="1">
    <location>
        <begin position="413"/>
        <end position="427"/>
    </location>
</feature>
<dbReference type="AlphaFoldDB" id="A0A0K9P6Q2"/>
<dbReference type="OMA" id="GHASDIH"/>
<dbReference type="GO" id="GO:0043622">
    <property type="term" value="P:cortical microtubule organization"/>
    <property type="evidence" value="ECO:0000318"/>
    <property type="project" value="GO_Central"/>
</dbReference>
<feature type="region of interest" description="Disordered" evidence="1">
    <location>
        <begin position="518"/>
        <end position="551"/>
    </location>
</feature>
<feature type="compositionally biased region" description="Polar residues" evidence="1">
    <location>
        <begin position="262"/>
        <end position="285"/>
    </location>
</feature>
<feature type="compositionally biased region" description="Low complexity" evidence="1">
    <location>
        <begin position="164"/>
        <end position="182"/>
    </location>
</feature>
<evidence type="ECO:0000313" key="2">
    <source>
        <dbReference type="EMBL" id="KMZ63875.1"/>
    </source>
</evidence>
<proteinExistence type="predicted"/>
<feature type="compositionally biased region" description="Polar residues" evidence="1">
    <location>
        <begin position="327"/>
        <end position="346"/>
    </location>
</feature>
<comment type="caution">
    <text evidence="2">The sequence shown here is derived from an EMBL/GenBank/DDBJ whole genome shotgun (WGS) entry which is preliminary data.</text>
</comment>
<feature type="compositionally biased region" description="Low complexity" evidence="1">
    <location>
        <begin position="197"/>
        <end position="236"/>
    </location>
</feature>